<evidence type="ECO:0000313" key="3">
    <source>
        <dbReference type="EMBL" id="CRF33262.1"/>
    </source>
</evidence>
<dbReference type="GO" id="GO:0008233">
    <property type="term" value="F:peptidase activity"/>
    <property type="evidence" value="ECO:0007669"/>
    <property type="project" value="UniProtKB-KW"/>
</dbReference>
<keyword evidence="4" id="KW-1185">Reference proteome</keyword>
<evidence type="ECO:0000256" key="1">
    <source>
        <dbReference type="SAM" id="SignalP"/>
    </source>
</evidence>
<dbReference type="Proteomes" id="UP000043763">
    <property type="component" value="Unassembled WGS sequence"/>
</dbReference>
<feature type="chain" id="PRO_5005194611" evidence="1">
    <location>
        <begin position="22"/>
        <end position="150"/>
    </location>
</feature>
<feature type="domain" description="SCP" evidence="2">
    <location>
        <begin position="34"/>
        <end position="145"/>
    </location>
</feature>
<evidence type="ECO:0000259" key="2">
    <source>
        <dbReference type="Pfam" id="PF00188"/>
    </source>
</evidence>
<protein>
    <submittedName>
        <fullName evidence="3">Serine protease</fullName>
    </submittedName>
</protein>
<dbReference type="Pfam" id="PF00188">
    <property type="entry name" value="CAP"/>
    <property type="match status" value="1"/>
</dbReference>
<feature type="signal peptide" evidence="1">
    <location>
        <begin position="1"/>
        <end position="21"/>
    </location>
</feature>
<keyword evidence="3" id="KW-0645">Protease</keyword>
<name>A0A0G4K702_9SPIR</name>
<dbReference type="PANTHER" id="PTHR31157:SF1">
    <property type="entry name" value="SCP DOMAIN-CONTAINING PROTEIN"/>
    <property type="match status" value="1"/>
</dbReference>
<dbReference type="EMBL" id="CVLB01000001">
    <property type="protein sequence ID" value="CRF33262.1"/>
    <property type="molecule type" value="Genomic_DNA"/>
</dbReference>
<reference evidence="4" key="1">
    <citation type="submission" date="2015-04" db="EMBL/GenBank/DDBJ databases">
        <authorList>
            <person name="Mushtaq Mamoona"/>
        </authorList>
    </citation>
    <scope>NUCLEOTIDE SEQUENCE [LARGE SCALE GENOMIC DNA]</scope>
    <source>
        <strain evidence="4">AN4859/03</strain>
    </source>
</reference>
<dbReference type="PANTHER" id="PTHR31157">
    <property type="entry name" value="SCP DOMAIN-CONTAINING PROTEIN"/>
    <property type="match status" value="1"/>
</dbReference>
<dbReference type="CDD" id="cd05379">
    <property type="entry name" value="CAP_bacterial"/>
    <property type="match status" value="1"/>
</dbReference>
<dbReference type="AlphaFoldDB" id="A0A0G4K702"/>
<dbReference type="RefSeq" id="WP_048594469.1">
    <property type="nucleotide sequence ID" value="NZ_CVLB01000001.1"/>
</dbReference>
<dbReference type="OrthoDB" id="9783944at2"/>
<keyword evidence="3" id="KW-0378">Hydrolase</keyword>
<dbReference type="GO" id="GO:0006508">
    <property type="term" value="P:proteolysis"/>
    <property type="evidence" value="ECO:0007669"/>
    <property type="project" value="UniProtKB-KW"/>
</dbReference>
<dbReference type="InterPro" id="IPR035940">
    <property type="entry name" value="CAP_sf"/>
</dbReference>
<sequence length="150" mass="17647">MINILIKMFIIIVCSASFLSAQNYNDDVNSMLKIFNEIRDNENLYPFEIDDRLNNIADTRSKELAINFSHIRPNNTKYDELLYENRIIVFSSDENIAYRFKNAETVASYWMNSNKYKVNILSSKFTHIGVAHYAINGEDFWVVIFAQLRR</sequence>
<evidence type="ECO:0000313" key="4">
    <source>
        <dbReference type="Proteomes" id="UP000043763"/>
    </source>
</evidence>
<organism evidence="3 4">
    <name type="scientific">Brachyspira suanatina</name>
    <dbReference type="NCBI Taxonomy" id="381802"/>
    <lineage>
        <taxon>Bacteria</taxon>
        <taxon>Pseudomonadati</taxon>
        <taxon>Spirochaetota</taxon>
        <taxon>Spirochaetia</taxon>
        <taxon>Brachyspirales</taxon>
        <taxon>Brachyspiraceae</taxon>
        <taxon>Brachyspira</taxon>
    </lineage>
</organism>
<gene>
    <name evidence="3" type="ORF">BRSU_1331</name>
</gene>
<accession>A0A0G4K702</accession>
<dbReference type="InterPro" id="IPR014044">
    <property type="entry name" value="CAP_dom"/>
</dbReference>
<proteinExistence type="predicted"/>
<keyword evidence="1" id="KW-0732">Signal</keyword>
<dbReference type="Gene3D" id="3.40.33.10">
    <property type="entry name" value="CAP"/>
    <property type="match status" value="1"/>
</dbReference>
<dbReference type="SUPFAM" id="SSF55797">
    <property type="entry name" value="PR-1-like"/>
    <property type="match status" value="1"/>
</dbReference>